<keyword evidence="3" id="KW-1003">Cell membrane</keyword>
<keyword evidence="12" id="KW-1208">Phospholipid metabolism</keyword>
<keyword evidence="4" id="KW-0444">Lipid biosynthesis</keyword>
<organism evidence="16 17">
    <name type="scientific">Globisporangium ultimum (strain ATCC 200006 / CBS 805.95 / DAOM BR144)</name>
    <name type="common">Pythium ultimum</name>
    <dbReference type="NCBI Taxonomy" id="431595"/>
    <lineage>
        <taxon>Eukaryota</taxon>
        <taxon>Sar</taxon>
        <taxon>Stramenopiles</taxon>
        <taxon>Oomycota</taxon>
        <taxon>Peronosporomycetes</taxon>
        <taxon>Pythiales</taxon>
        <taxon>Pythiaceae</taxon>
        <taxon>Globisporangium</taxon>
    </lineage>
</organism>
<reference evidence="17" key="2">
    <citation type="submission" date="2010-04" db="EMBL/GenBank/DDBJ databases">
        <authorList>
            <person name="Buell R."/>
            <person name="Hamilton J."/>
            <person name="Hostetler J."/>
        </authorList>
    </citation>
    <scope>NUCLEOTIDE SEQUENCE [LARGE SCALE GENOMIC DNA]</scope>
    <source>
        <strain evidence="17">DAOM:BR144</strain>
    </source>
</reference>
<dbReference type="PANTHER" id="PTHR46382">
    <property type="entry name" value="PHOSPHATIDATE CYTIDYLYLTRANSFERASE"/>
    <property type="match status" value="1"/>
</dbReference>
<dbReference type="GO" id="GO:0016024">
    <property type="term" value="P:CDP-diacylglycerol biosynthetic process"/>
    <property type="evidence" value="ECO:0007669"/>
    <property type="project" value="UniProtKB-UniPathway"/>
</dbReference>
<sequence length="621" mass="67630">MAGEDTAASSRVLPPPMLLPNAGLQQHAELATPCTPQDPSSPHASSSSAFFPLDTPTTPLESPPVSVPVRRPPQKRTSSTAGRRQILVQKLRRFSQLNVVQRCLSAAVLAPLVTFFLWRSPAFATATFCAFVTSICSYEYAWIAHRIHTRIVAKVSLYEQEPLVHTAGPGSVTAAPQHDSNSTALRSTRSSSSSSSSSSRHGSRHGRSRSSHSTRSESSTMDEADNAHTNMNNNNRGSSHVDDDLDISPRISSSFVFDTPQDGVRSLLHQTSISSPVIVPEVTVTPRHNSFESDGEIYIEDVDMAFCAVSGIANRFFKGNEWLAAMLLSLATTLAMSTVFLIFAPWIPELETTELYRLRWFYALATDYVASLSAFFTPNWKYAVICLVEKSVFTLLTLHSTICPINQFGCGLSMEPAQVFLSGVVLILLFRLNTRSTSGLGVFLHIVLDMLGFLYIVGSLSVIVAFVDDDQLESYRKLLIVLLYVVWASDTGAYLTGKLLAHLNYKYYNPLAAHLSKNKDYEGTLGAIGFGIAAMHIACELLNVSGSTVAKVTFTILAVVAGRIGDLFESLLKRAAGVKDSGKLIPGHGGVLDRIDALMFASLVFARYYAMIVVPGMQEGE</sequence>
<evidence type="ECO:0000256" key="14">
    <source>
        <dbReference type="SAM" id="MobiDB-lite"/>
    </source>
</evidence>
<evidence type="ECO:0000256" key="3">
    <source>
        <dbReference type="ARBA" id="ARBA00022475"/>
    </source>
</evidence>
<evidence type="ECO:0000313" key="16">
    <source>
        <dbReference type="EnsemblProtists" id="PYU1_T012727"/>
    </source>
</evidence>
<reference evidence="16" key="3">
    <citation type="submission" date="2015-02" db="UniProtKB">
        <authorList>
            <consortium name="EnsemblProtists"/>
        </authorList>
    </citation>
    <scope>IDENTIFICATION</scope>
    <source>
        <strain evidence="16">DAOM BR144</strain>
    </source>
</reference>
<evidence type="ECO:0000256" key="11">
    <source>
        <dbReference type="ARBA" id="ARBA00023209"/>
    </source>
</evidence>
<feature type="transmembrane region" description="Helical" evidence="15">
    <location>
        <begin position="322"/>
        <end position="347"/>
    </location>
</feature>
<evidence type="ECO:0000256" key="10">
    <source>
        <dbReference type="ARBA" id="ARBA00023136"/>
    </source>
</evidence>
<comment type="similarity">
    <text evidence="2 13">Belongs to the CDS family.</text>
</comment>
<dbReference type="VEuPathDB" id="FungiDB:PYU1_G012701"/>
<comment type="catalytic activity">
    <reaction evidence="13">
        <text>a 1,2-diacyl-sn-glycero-3-phosphate + CTP + H(+) = a CDP-1,2-diacyl-sn-glycerol + diphosphate</text>
        <dbReference type="Rhea" id="RHEA:16229"/>
        <dbReference type="ChEBI" id="CHEBI:15378"/>
        <dbReference type="ChEBI" id="CHEBI:33019"/>
        <dbReference type="ChEBI" id="CHEBI:37563"/>
        <dbReference type="ChEBI" id="CHEBI:58332"/>
        <dbReference type="ChEBI" id="CHEBI:58608"/>
        <dbReference type="EC" id="2.7.7.41"/>
    </reaction>
</comment>
<dbReference type="EnsemblProtists" id="PYU1_T012727">
    <property type="protein sequence ID" value="PYU1_T012727"/>
    <property type="gene ID" value="PYU1_G012701"/>
</dbReference>
<dbReference type="PANTHER" id="PTHR46382:SF1">
    <property type="entry name" value="PHOSPHATIDATE CYTIDYLYLTRANSFERASE"/>
    <property type="match status" value="1"/>
</dbReference>
<evidence type="ECO:0000256" key="12">
    <source>
        <dbReference type="ARBA" id="ARBA00023264"/>
    </source>
</evidence>
<comment type="subcellular location">
    <subcellularLocation>
        <location evidence="1">Cell membrane</location>
        <topology evidence="1">Multi-pass membrane protein</topology>
    </subcellularLocation>
</comment>
<proteinExistence type="inferred from homology"/>
<dbReference type="GO" id="GO:0005886">
    <property type="term" value="C:plasma membrane"/>
    <property type="evidence" value="ECO:0007669"/>
    <property type="project" value="UniProtKB-SubCell"/>
</dbReference>
<keyword evidence="7 13" id="KW-0548">Nucleotidyltransferase</keyword>
<dbReference type="OMA" id="QNEWIAA"/>
<dbReference type="EC" id="2.7.7.41" evidence="13"/>
<feature type="compositionally biased region" description="Low complexity" evidence="14">
    <location>
        <begin position="40"/>
        <end position="60"/>
    </location>
</feature>
<dbReference type="Pfam" id="PF01148">
    <property type="entry name" value="CTP_transf_1"/>
    <property type="match status" value="1"/>
</dbReference>
<accession>K3X678</accession>
<evidence type="ECO:0000256" key="5">
    <source>
        <dbReference type="ARBA" id="ARBA00022679"/>
    </source>
</evidence>
<feature type="region of interest" description="Disordered" evidence="14">
    <location>
        <begin position="1"/>
        <end position="82"/>
    </location>
</feature>
<protein>
    <recommendedName>
        <fullName evidence="13">Phosphatidate cytidylyltransferase</fullName>
        <ecNumber evidence="13">2.7.7.41</ecNumber>
    </recommendedName>
</protein>
<dbReference type="PROSITE" id="PS01315">
    <property type="entry name" value="CDS"/>
    <property type="match status" value="1"/>
</dbReference>
<evidence type="ECO:0000256" key="15">
    <source>
        <dbReference type="SAM" id="Phobius"/>
    </source>
</evidence>
<dbReference type="HOGENOM" id="CLU_029085_0_0_1"/>
<dbReference type="Proteomes" id="UP000019132">
    <property type="component" value="Unassembled WGS sequence"/>
</dbReference>
<feature type="transmembrane region" description="Helical" evidence="15">
    <location>
        <begin position="359"/>
        <end position="376"/>
    </location>
</feature>
<dbReference type="GO" id="GO:0004605">
    <property type="term" value="F:phosphatidate cytidylyltransferase activity"/>
    <property type="evidence" value="ECO:0007669"/>
    <property type="project" value="UniProtKB-EC"/>
</dbReference>
<keyword evidence="6 13" id="KW-0812">Transmembrane</keyword>
<keyword evidence="9" id="KW-0443">Lipid metabolism</keyword>
<dbReference type="STRING" id="431595.K3X678"/>
<feature type="transmembrane region" description="Helical" evidence="15">
    <location>
        <begin position="442"/>
        <end position="466"/>
    </location>
</feature>
<evidence type="ECO:0000313" key="17">
    <source>
        <dbReference type="Proteomes" id="UP000019132"/>
    </source>
</evidence>
<evidence type="ECO:0000256" key="13">
    <source>
        <dbReference type="RuleBase" id="RU003938"/>
    </source>
</evidence>
<dbReference type="UniPathway" id="UPA00557">
    <property type="reaction ID" value="UER00614"/>
</dbReference>
<feature type="compositionally biased region" description="Low complexity" evidence="14">
    <location>
        <begin position="186"/>
        <end position="200"/>
    </location>
</feature>
<dbReference type="InParanoid" id="K3X678"/>
<evidence type="ECO:0000256" key="2">
    <source>
        <dbReference type="ARBA" id="ARBA00010185"/>
    </source>
</evidence>
<keyword evidence="17" id="KW-1185">Reference proteome</keyword>
<name>K3X678_GLOUD</name>
<evidence type="ECO:0000256" key="4">
    <source>
        <dbReference type="ARBA" id="ARBA00022516"/>
    </source>
</evidence>
<keyword evidence="11" id="KW-0594">Phospholipid biosynthesis</keyword>
<feature type="region of interest" description="Disordered" evidence="14">
    <location>
        <begin position="168"/>
        <end position="244"/>
    </location>
</feature>
<dbReference type="InterPro" id="IPR000374">
    <property type="entry name" value="PC_trans"/>
</dbReference>
<evidence type="ECO:0000256" key="1">
    <source>
        <dbReference type="ARBA" id="ARBA00004651"/>
    </source>
</evidence>
<evidence type="ECO:0000256" key="7">
    <source>
        <dbReference type="ARBA" id="ARBA00022695"/>
    </source>
</evidence>
<evidence type="ECO:0000256" key="9">
    <source>
        <dbReference type="ARBA" id="ARBA00023098"/>
    </source>
</evidence>
<comment type="pathway">
    <text evidence="13">Phospholipid metabolism; CDP-diacylglycerol biosynthesis; CDP-diacylglycerol from sn-glycerol 3-phosphate: step 3/3.</text>
</comment>
<feature type="transmembrane region" description="Helical" evidence="15">
    <location>
        <begin position="478"/>
        <end position="497"/>
    </location>
</feature>
<evidence type="ECO:0000256" key="6">
    <source>
        <dbReference type="ARBA" id="ARBA00022692"/>
    </source>
</evidence>
<dbReference type="eggNOG" id="KOG1440">
    <property type="taxonomic scope" value="Eukaryota"/>
</dbReference>
<feature type="transmembrane region" description="Helical" evidence="15">
    <location>
        <begin position="99"/>
        <end position="118"/>
    </location>
</feature>
<reference evidence="17" key="1">
    <citation type="journal article" date="2010" name="Genome Biol.">
        <title>Genome sequence of the necrotrophic plant pathogen Pythium ultimum reveals original pathogenicity mechanisms and effector repertoire.</title>
        <authorList>
            <person name="Levesque C.A."/>
            <person name="Brouwer H."/>
            <person name="Cano L."/>
            <person name="Hamilton J.P."/>
            <person name="Holt C."/>
            <person name="Huitema E."/>
            <person name="Raffaele S."/>
            <person name="Robideau G.P."/>
            <person name="Thines M."/>
            <person name="Win J."/>
            <person name="Zerillo M.M."/>
            <person name="Beakes G.W."/>
            <person name="Boore J.L."/>
            <person name="Busam D."/>
            <person name="Dumas B."/>
            <person name="Ferriera S."/>
            <person name="Fuerstenberg S.I."/>
            <person name="Gachon C.M."/>
            <person name="Gaulin E."/>
            <person name="Govers F."/>
            <person name="Grenville-Briggs L."/>
            <person name="Horner N."/>
            <person name="Hostetler J."/>
            <person name="Jiang R.H."/>
            <person name="Johnson J."/>
            <person name="Krajaejun T."/>
            <person name="Lin H."/>
            <person name="Meijer H.J."/>
            <person name="Moore B."/>
            <person name="Morris P."/>
            <person name="Phuntmart V."/>
            <person name="Puiu D."/>
            <person name="Shetty J."/>
            <person name="Stajich J.E."/>
            <person name="Tripathy S."/>
            <person name="Wawra S."/>
            <person name="van West P."/>
            <person name="Whitty B.R."/>
            <person name="Coutinho P.M."/>
            <person name="Henrissat B."/>
            <person name="Martin F."/>
            <person name="Thomas P.D."/>
            <person name="Tyler B.M."/>
            <person name="De Vries R.P."/>
            <person name="Kamoun S."/>
            <person name="Yandell M."/>
            <person name="Tisserat N."/>
            <person name="Buell C.R."/>
        </authorList>
    </citation>
    <scope>NUCLEOTIDE SEQUENCE</scope>
    <source>
        <strain evidence="17">DAOM:BR144</strain>
    </source>
</reference>
<keyword evidence="10 15" id="KW-0472">Membrane</keyword>
<evidence type="ECO:0000256" key="8">
    <source>
        <dbReference type="ARBA" id="ARBA00022989"/>
    </source>
</evidence>
<feature type="transmembrane region" description="Helical" evidence="15">
    <location>
        <begin position="408"/>
        <end position="430"/>
    </location>
</feature>
<feature type="transmembrane region" description="Helical" evidence="15">
    <location>
        <begin position="124"/>
        <end position="144"/>
    </location>
</feature>
<dbReference type="AlphaFoldDB" id="K3X678"/>
<dbReference type="EMBL" id="GL376588">
    <property type="status" value="NOT_ANNOTATED_CDS"/>
    <property type="molecule type" value="Genomic_DNA"/>
</dbReference>
<keyword evidence="8 15" id="KW-1133">Transmembrane helix</keyword>
<keyword evidence="5 13" id="KW-0808">Transferase</keyword>
<feature type="compositionally biased region" description="Basic residues" evidence="14">
    <location>
        <begin position="201"/>
        <end position="212"/>
    </location>
</feature>